<dbReference type="OrthoDB" id="515692at2759"/>
<sequence>MSLSPREPDAEEIERKWTAIWESRVKELPLLPDPRPRALTPDPFQSSDTASKQAPRPLYQESASWFKVPPNIRRDILRLAFGDARLHMCMEYGYPDVPREAESTYHCNIVVGPEENSKEEFRLVDKSQSMSWHWWGSRCHRYFPISTEEMGPMTRKGSKGPWEDYCRDGGNHRVCRVWRKKEGPSACHVGIMGWLLSCRQNYFEATSVLYSTNTLILNSSHMIIHLPRLILPQRLKSITSLEITWPFDTKFTPEQSYDNLDQDHIEFFLGLLSSEWLTSLRRLYVFFDEGEAWLALSGLEAYSKVIFDHMDAFARRMTRLNELEEEGQGGIKEYALNKSYQQVWRDIHGNVTAVQLPYVDSYPKAPYHLPPGDDQVPGYWILEVDTHKVPHTPPPYTRICRHLAFDHIDRLGSGSSPCSDILGYSPESPPYIPVSSQGSPKSPTSLDRPDFHEFDH</sequence>
<dbReference type="Proteomes" id="UP000737391">
    <property type="component" value="Unassembled WGS sequence"/>
</dbReference>
<feature type="region of interest" description="Disordered" evidence="1">
    <location>
        <begin position="428"/>
        <end position="456"/>
    </location>
</feature>
<accession>A0A9P5BBN0</accession>
<gene>
    <name evidence="3" type="ORF">FAGAP_4972</name>
</gene>
<feature type="region of interest" description="Disordered" evidence="1">
    <location>
        <begin position="30"/>
        <end position="56"/>
    </location>
</feature>
<dbReference type="EMBL" id="LUFC02000304">
    <property type="protein sequence ID" value="KAF4498851.1"/>
    <property type="molecule type" value="Genomic_DNA"/>
</dbReference>
<feature type="compositionally biased region" description="Basic and acidic residues" evidence="1">
    <location>
        <begin position="447"/>
        <end position="456"/>
    </location>
</feature>
<protein>
    <recommendedName>
        <fullName evidence="2">DUF7730 domain-containing protein</fullName>
    </recommendedName>
</protein>
<dbReference type="PANTHER" id="PTHR38790">
    <property type="entry name" value="2EXR DOMAIN-CONTAINING PROTEIN-RELATED"/>
    <property type="match status" value="1"/>
</dbReference>
<evidence type="ECO:0000256" key="1">
    <source>
        <dbReference type="SAM" id="MobiDB-lite"/>
    </source>
</evidence>
<dbReference type="AlphaFoldDB" id="A0A9P5BBN0"/>
<comment type="caution">
    <text evidence="3">The sequence shown here is derived from an EMBL/GenBank/DDBJ whole genome shotgun (WGS) entry which is preliminary data.</text>
</comment>
<evidence type="ECO:0000259" key="2">
    <source>
        <dbReference type="Pfam" id="PF24864"/>
    </source>
</evidence>
<keyword evidence="4" id="KW-1185">Reference proteome</keyword>
<dbReference type="Pfam" id="PF24864">
    <property type="entry name" value="DUF7730"/>
    <property type="match status" value="1"/>
</dbReference>
<organism evidence="3 4">
    <name type="scientific">Fusarium agapanthi</name>
    <dbReference type="NCBI Taxonomy" id="1803897"/>
    <lineage>
        <taxon>Eukaryota</taxon>
        <taxon>Fungi</taxon>
        <taxon>Dikarya</taxon>
        <taxon>Ascomycota</taxon>
        <taxon>Pezizomycotina</taxon>
        <taxon>Sordariomycetes</taxon>
        <taxon>Hypocreomycetidae</taxon>
        <taxon>Hypocreales</taxon>
        <taxon>Nectriaceae</taxon>
        <taxon>Fusarium</taxon>
        <taxon>Fusarium fujikuroi species complex</taxon>
    </lineage>
</organism>
<feature type="compositionally biased region" description="Polar residues" evidence="1">
    <location>
        <begin position="434"/>
        <end position="445"/>
    </location>
</feature>
<evidence type="ECO:0000313" key="3">
    <source>
        <dbReference type="EMBL" id="KAF4498851.1"/>
    </source>
</evidence>
<dbReference type="InterPro" id="IPR056632">
    <property type="entry name" value="DUF7730"/>
</dbReference>
<feature type="domain" description="DUF7730" evidence="2">
    <location>
        <begin position="170"/>
        <end position="259"/>
    </location>
</feature>
<reference evidence="3" key="1">
    <citation type="submission" date="2020-01" db="EMBL/GenBank/DDBJ databases">
        <title>Identification and distribution of gene clusters putatively required for synthesis of sphingolipid metabolism inhibitors in phylogenetically diverse species of the filamentous fungus Fusarium.</title>
        <authorList>
            <person name="Kim H.-S."/>
            <person name="Busman M."/>
            <person name="Brown D.W."/>
            <person name="Divon H."/>
            <person name="Uhlig S."/>
            <person name="Proctor R.H."/>
        </authorList>
    </citation>
    <scope>NUCLEOTIDE SEQUENCE</scope>
    <source>
        <strain evidence="3">NRRL 31653</strain>
    </source>
</reference>
<name>A0A9P5BBN0_9HYPO</name>
<dbReference type="PANTHER" id="PTHR38790:SF4">
    <property type="entry name" value="2EXR DOMAIN-CONTAINING PROTEIN"/>
    <property type="match status" value="1"/>
</dbReference>
<evidence type="ECO:0000313" key="4">
    <source>
        <dbReference type="Proteomes" id="UP000737391"/>
    </source>
</evidence>
<proteinExistence type="predicted"/>